<dbReference type="InterPro" id="IPR022472">
    <property type="entry name" value="VPLPA-CTERM"/>
</dbReference>
<dbReference type="AlphaFoldDB" id="A0AAE4YDH8"/>
<dbReference type="RefSeq" id="WP_168776471.1">
    <property type="nucleotide sequence ID" value="NZ_JAABNR010000029.1"/>
</dbReference>
<comment type="caution">
    <text evidence="2">The sequence shown here is derived from an EMBL/GenBank/DDBJ whole genome shotgun (WGS) entry which is preliminary data.</text>
</comment>
<dbReference type="NCBIfam" id="TIGR02595">
    <property type="entry name" value="PEP_CTERM"/>
    <property type="match status" value="1"/>
</dbReference>
<dbReference type="EMBL" id="JAABNR010000029">
    <property type="protein sequence ID" value="NBZ89672.1"/>
    <property type="molecule type" value="Genomic_DNA"/>
</dbReference>
<reference evidence="2" key="1">
    <citation type="submission" date="2020-01" db="EMBL/GenBank/DDBJ databases">
        <authorList>
            <person name="Chen W.-M."/>
        </authorList>
    </citation>
    <scope>NUCLEOTIDE SEQUENCE</scope>
    <source>
        <strain evidence="2">CYK-10</strain>
    </source>
</reference>
<feature type="transmembrane region" description="Helical" evidence="1">
    <location>
        <begin position="165"/>
        <end position="184"/>
    </location>
</feature>
<organism evidence="2 3">
    <name type="scientific">Stagnihabitans tardus</name>
    <dbReference type="NCBI Taxonomy" id="2699202"/>
    <lineage>
        <taxon>Bacteria</taxon>
        <taxon>Pseudomonadati</taxon>
        <taxon>Pseudomonadota</taxon>
        <taxon>Alphaproteobacteria</taxon>
        <taxon>Rhodobacterales</taxon>
        <taxon>Paracoccaceae</taxon>
        <taxon>Stagnihabitans</taxon>
    </lineage>
</organism>
<dbReference type="Proteomes" id="UP001193501">
    <property type="component" value="Unassembled WGS sequence"/>
</dbReference>
<accession>A0AAE4YDH8</accession>
<sequence>MTLGSNFNPGPAVSGLGTGSVITSYGGSGSGALSGGLAVTGAAQVTVTVMAFQRAVADSVTNLDDALTATTANLGQSFFSSVLQSSLTTSYVALGFNNISNNGSIGNGDAFNSGANGNIFIAFSAIFNGGKSVYALFEDGKGSPDFNNDYDDMIVRIDLTDITPVPAPAAGLLLLSGLAGLGLMRRRKQS</sequence>
<keyword evidence="1" id="KW-1133">Transmembrane helix</keyword>
<name>A0AAE4YDH8_9RHOB</name>
<evidence type="ECO:0000256" key="1">
    <source>
        <dbReference type="SAM" id="Phobius"/>
    </source>
</evidence>
<evidence type="ECO:0000313" key="2">
    <source>
        <dbReference type="EMBL" id="NBZ89672.1"/>
    </source>
</evidence>
<keyword evidence="1" id="KW-0812">Transmembrane</keyword>
<proteinExistence type="predicted"/>
<gene>
    <name evidence="2" type="ORF">GV832_18955</name>
</gene>
<keyword evidence="3" id="KW-1185">Reference proteome</keyword>
<dbReference type="NCBIfam" id="TIGR03370">
    <property type="entry name" value="VPLPA-CTERM"/>
    <property type="match status" value="1"/>
</dbReference>
<keyword evidence="1" id="KW-0472">Membrane</keyword>
<dbReference type="NCBIfam" id="TIGR01167">
    <property type="entry name" value="LPXTG_anchor"/>
    <property type="match status" value="1"/>
</dbReference>
<protein>
    <submittedName>
        <fullName evidence="2">VPLPA-CTERM sorting domain-containing protein</fullName>
    </submittedName>
</protein>
<dbReference type="InterPro" id="IPR013424">
    <property type="entry name" value="Ice-binding_C"/>
</dbReference>
<evidence type="ECO:0000313" key="3">
    <source>
        <dbReference type="Proteomes" id="UP001193501"/>
    </source>
</evidence>